<reference evidence="2 3" key="1">
    <citation type="submission" date="2020-04" db="EMBL/GenBank/DDBJ databases">
        <title>Genome sequencing of novel species.</title>
        <authorList>
            <person name="Heo J."/>
            <person name="Kim S.-J."/>
            <person name="Kim J.-S."/>
            <person name="Hong S.-B."/>
            <person name="Kwon S.-W."/>
        </authorList>
    </citation>
    <scope>NUCLEOTIDE SEQUENCE [LARGE SCALE GENOMIC DNA]</scope>
    <source>
        <strain evidence="2 3">CJU-R4</strain>
    </source>
</reference>
<evidence type="ECO:0000259" key="1">
    <source>
        <dbReference type="Pfam" id="PF11160"/>
    </source>
</evidence>
<dbReference type="Pfam" id="PF11160">
    <property type="entry name" value="Hva1_TUDOR"/>
    <property type="match status" value="1"/>
</dbReference>
<dbReference type="RefSeq" id="WP_169549629.1">
    <property type="nucleotide sequence ID" value="NZ_CP051677.1"/>
</dbReference>
<dbReference type="EMBL" id="CP051677">
    <property type="protein sequence ID" value="QJD77685.1"/>
    <property type="molecule type" value="Genomic_DNA"/>
</dbReference>
<evidence type="ECO:0000313" key="3">
    <source>
        <dbReference type="Proteomes" id="UP000501128"/>
    </source>
</evidence>
<protein>
    <submittedName>
        <fullName evidence="2">HVA1 family protein</fullName>
    </submittedName>
</protein>
<accession>A0A7L5DI33</accession>
<gene>
    <name evidence="2" type="ORF">HH216_04075</name>
</gene>
<dbReference type="Proteomes" id="UP000501128">
    <property type="component" value="Chromosome"/>
</dbReference>
<feature type="domain" description="Hypervirulence associated protein TUDOR" evidence="1">
    <location>
        <begin position="4"/>
        <end position="65"/>
    </location>
</feature>
<dbReference type="InterPro" id="IPR021331">
    <property type="entry name" value="Hva1_TUDOR"/>
</dbReference>
<organism evidence="2 3">
    <name type="scientific">Spirosoma rhododendri</name>
    <dbReference type="NCBI Taxonomy" id="2728024"/>
    <lineage>
        <taxon>Bacteria</taxon>
        <taxon>Pseudomonadati</taxon>
        <taxon>Bacteroidota</taxon>
        <taxon>Cytophagia</taxon>
        <taxon>Cytophagales</taxon>
        <taxon>Cytophagaceae</taxon>
        <taxon>Spirosoma</taxon>
    </lineage>
</organism>
<sequence>MRKGTKVRWKWGSSHAEGKVVEVHKEEIEKTIDGKKIKRKGTDDNPALVIEQDDKQLVLKLQSEVETD</sequence>
<proteinExistence type="predicted"/>
<name>A0A7L5DI33_9BACT</name>
<dbReference type="KEGG" id="srho:HH216_04075"/>
<dbReference type="AlphaFoldDB" id="A0A7L5DI33"/>
<keyword evidence="3" id="KW-1185">Reference proteome</keyword>
<evidence type="ECO:0000313" key="2">
    <source>
        <dbReference type="EMBL" id="QJD77685.1"/>
    </source>
</evidence>